<dbReference type="EMBL" id="UYJE01004858">
    <property type="protein sequence ID" value="VDI32039.1"/>
    <property type="molecule type" value="Genomic_DNA"/>
</dbReference>
<dbReference type="PROSITE" id="PS51212">
    <property type="entry name" value="WSC"/>
    <property type="match status" value="1"/>
</dbReference>
<evidence type="ECO:0000256" key="3">
    <source>
        <dbReference type="ARBA" id="ARBA00022729"/>
    </source>
</evidence>
<name>A0A8B6EDA0_MYTGA</name>
<evidence type="ECO:0000259" key="7">
    <source>
        <dbReference type="PROSITE" id="PS51212"/>
    </source>
</evidence>
<comment type="caution">
    <text evidence="8">The sequence shown here is derived from an EMBL/GenBank/DDBJ whole genome shotgun (WGS) entry which is preliminary data.</text>
</comment>
<reference evidence="8" key="1">
    <citation type="submission" date="2018-11" db="EMBL/GenBank/DDBJ databases">
        <authorList>
            <person name="Alioto T."/>
            <person name="Alioto T."/>
        </authorList>
    </citation>
    <scope>NUCLEOTIDE SEQUENCE</scope>
</reference>
<dbReference type="PANTHER" id="PTHR24269">
    <property type="entry name" value="KREMEN PROTEIN"/>
    <property type="match status" value="1"/>
</dbReference>
<protein>
    <recommendedName>
        <fullName evidence="7">WSC domain-containing protein</fullName>
    </recommendedName>
</protein>
<dbReference type="InterPro" id="IPR002889">
    <property type="entry name" value="WSC_carb-bd"/>
</dbReference>
<dbReference type="PANTHER" id="PTHR24269:SF16">
    <property type="entry name" value="PROTEIN SLG1"/>
    <property type="match status" value="1"/>
</dbReference>
<dbReference type="OrthoDB" id="6071159at2759"/>
<dbReference type="GO" id="GO:0005886">
    <property type="term" value="C:plasma membrane"/>
    <property type="evidence" value="ECO:0007669"/>
    <property type="project" value="TreeGrafter"/>
</dbReference>
<keyword evidence="5" id="KW-0472">Membrane</keyword>
<feature type="non-terminal residue" evidence="8">
    <location>
        <position position="1"/>
    </location>
</feature>
<evidence type="ECO:0000256" key="2">
    <source>
        <dbReference type="ARBA" id="ARBA00022692"/>
    </source>
</evidence>
<dbReference type="Proteomes" id="UP000596742">
    <property type="component" value="Unassembled WGS sequence"/>
</dbReference>
<proteinExistence type="predicted"/>
<feature type="domain" description="WSC" evidence="7">
    <location>
        <begin position="8"/>
        <end position="98"/>
    </location>
</feature>
<comment type="subcellular location">
    <subcellularLocation>
        <location evidence="1">Membrane</location>
        <topology evidence="1">Single-pass membrane protein</topology>
    </subcellularLocation>
</comment>
<keyword evidence="9" id="KW-1185">Reference proteome</keyword>
<evidence type="ECO:0000313" key="9">
    <source>
        <dbReference type="Proteomes" id="UP000596742"/>
    </source>
</evidence>
<keyword evidence="4" id="KW-1133">Transmembrane helix</keyword>
<keyword evidence="2" id="KW-0812">Transmembrane</keyword>
<dbReference type="Pfam" id="PF01822">
    <property type="entry name" value="WSC"/>
    <property type="match status" value="1"/>
</dbReference>
<evidence type="ECO:0000256" key="5">
    <source>
        <dbReference type="ARBA" id="ARBA00023136"/>
    </source>
</evidence>
<evidence type="ECO:0000313" key="8">
    <source>
        <dbReference type="EMBL" id="VDI32039.1"/>
    </source>
</evidence>
<evidence type="ECO:0000256" key="4">
    <source>
        <dbReference type="ARBA" id="ARBA00022989"/>
    </source>
</evidence>
<organism evidence="8 9">
    <name type="scientific">Mytilus galloprovincialis</name>
    <name type="common">Mediterranean mussel</name>
    <dbReference type="NCBI Taxonomy" id="29158"/>
    <lineage>
        <taxon>Eukaryota</taxon>
        <taxon>Metazoa</taxon>
        <taxon>Spiralia</taxon>
        <taxon>Lophotrochozoa</taxon>
        <taxon>Mollusca</taxon>
        <taxon>Bivalvia</taxon>
        <taxon>Autobranchia</taxon>
        <taxon>Pteriomorphia</taxon>
        <taxon>Mytilida</taxon>
        <taxon>Mytiloidea</taxon>
        <taxon>Mytilidae</taxon>
        <taxon>Mytilinae</taxon>
        <taxon>Mytilus</taxon>
    </lineage>
</organism>
<dbReference type="SMART" id="SM00321">
    <property type="entry name" value="WSC"/>
    <property type="match status" value="1"/>
</dbReference>
<gene>
    <name evidence="8" type="ORF">MGAL_10B022969</name>
</gene>
<keyword evidence="3" id="KW-0732">Signal</keyword>
<evidence type="ECO:0000256" key="1">
    <source>
        <dbReference type="ARBA" id="ARBA00004167"/>
    </source>
</evidence>
<sequence length="98" mass="11156">CAYSALGHADYLGCFVEFDDSFPHYFRTTMMTIDACILRCEDYGFKYAAVVGYRWCFCFNDQTLEFARNVTDSECNLPCDGNLSQMCGGSESLSLYRI</sequence>
<evidence type="ECO:0000256" key="6">
    <source>
        <dbReference type="ARBA" id="ARBA00023180"/>
    </source>
</evidence>
<dbReference type="InterPro" id="IPR051836">
    <property type="entry name" value="Kremen_rcpt"/>
</dbReference>
<keyword evidence="6" id="KW-0325">Glycoprotein</keyword>
<accession>A0A8B6EDA0</accession>
<feature type="non-terminal residue" evidence="8">
    <location>
        <position position="98"/>
    </location>
</feature>
<dbReference type="AlphaFoldDB" id="A0A8B6EDA0"/>